<organism evidence="3 4">
    <name type="scientific">Rhodoplanes serenus</name>
    <dbReference type="NCBI Taxonomy" id="200615"/>
    <lineage>
        <taxon>Bacteria</taxon>
        <taxon>Pseudomonadati</taxon>
        <taxon>Pseudomonadota</taxon>
        <taxon>Alphaproteobacteria</taxon>
        <taxon>Hyphomicrobiales</taxon>
        <taxon>Nitrobacteraceae</taxon>
        <taxon>Rhodoplanes</taxon>
    </lineage>
</organism>
<protein>
    <submittedName>
        <fullName evidence="3">DUF2336 domain-containing protein</fullName>
    </submittedName>
</protein>
<name>A0A9X4XJX0_9BRAD</name>
<evidence type="ECO:0000256" key="1">
    <source>
        <dbReference type="SAM" id="MobiDB-lite"/>
    </source>
</evidence>
<feature type="compositionally biased region" description="Basic and acidic residues" evidence="1">
    <location>
        <begin position="356"/>
        <end position="365"/>
    </location>
</feature>
<proteinExistence type="predicted"/>
<dbReference type="InterPro" id="IPR009875">
    <property type="entry name" value="PilZ_domain"/>
</dbReference>
<dbReference type="InterPro" id="IPR019285">
    <property type="entry name" value="DUF2336"/>
</dbReference>
<reference evidence="3 4" key="1">
    <citation type="submission" date="2019-11" db="EMBL/GenBank/DDBJ databases">
        <title>Whole-genome sequence of Rhodoplanes serenus DSM 18633, type strain.</title>
        <authorList>
            <person name="Kyndt J.A."/>
            <person name="Meyer T.E."/>
        </authorList>
    </citation>
    <scope>NUCLEOTIDE SEQUENCE [LARGE SCALE GENOMIC DNA]</scope>
    <source>
        <strain evidence="3 4">DSM 18633</strain>
    </source>
</reference>
<dbReference type="Pfam" id="PF10098">
    <property type="entry name" value="DUF2336"/>
    <property type="match status" value="1"/>
</dbReference>
<evidence type="ECO:0000313" key="3">
    <source>
        <dbReference type="EMBL" id="MTW16480.1"/>
    </source>
</evidence>
<sequence>MSPDRRIETNRSFSFYRMESRDWQRARVGIAWGSRREYCSMAQNRQYPRYLTLKMGQITGEGLLRDCAVLNVSRGGACVLVSDIETLPPSFSLSFDGDTRDCAIAWRERHRVGVAFTDGPLDESQLPDPAALRSAERGDDVLRVAELFLRGVHAYTEQQLDLFDQVMQHLLDNTTDEAMVELSARIAPVSRGPVGVIHRLADDDDIAVSGPVLERSPILAEDFLVRIARSKSQAHLLALAGRIMVPEKVTDVLVDRGDDAVAHRVTANDGAQISRGGFQRLAGRARKDEELAKTIVHRKEVPADLFAALVRLVAEPVRQQLLRDPDPDVRRRMAQCLLTPAEPATESKTRGPARTRPPEKPREADLGAARAQLVDAARGGKLDATVDNLAALARVPAEAVRNLVRLGFEDGALVLCKAAGLGWPDAKLVFTVLMTRNARVDYKAAFERFITLSGDTTERTVRYLKAKRSPSIVELRRML</sequence>
<gene>
    <name evidence="3" type="ORF">GJ689_09670</name>
</gene>
<dbReference type="SUPFAM" id="SSF141371">
    <property type="entry name" value="PilZ domain-like"/>
    <property type="match status" value="1"/>
</dbReference>
<dbReference type="InterPro" id="IPR011989">
    <property type="entry name" value="ARM-like"/>
</dbReference>
<dbReference type="EMBL" id="WNKV01000006">
    <property type="protein sequence ID" value="MTW16480.1"/>
    <property type="molecule type" value="Genomic_DNA"/>
</dbReference>
<evidence type="ECO:0000259" key="2">
    <source>
        <dbReference type="Pfam" id="PF07238"/>
    </source>
</evidence>
<dbReference type="AlphaFoldDB" id="A0A9X4XJX0"/>
<dbReference type="Pfam" id="PF07238">
    <property type="entry name" value="PilZ"/>
    <property type="match status" value="1"/>
</dbReference>
<evidence type="ECO:0000313" key="4">
    <source>
        <dbReference type="Proteomes" id="UP000438991"/>
    </source>
</evidence>
<feature type="region of interest" description="Disordered" evidence="1">
    <location>
        <begin position="338"/>
        <end position="365"/>
    </location>
</feature>
<dbReference type="Proteomes" id="UP000438991">
    <property type="component" value="Unassembled WGS sequence"/>
</dbReference>
<accession>A0A9X4XJX0</accession>
<comment type="caution">
    <text evidence="3">The sequence shown here is derived from an EMBL/GenBank/DDBJ whole genome shotgun (WGS) entry which is preliminary data.</text>
</comment>
<dbReference type="GO" id="GO:0035438">
    <property type="term" value="F:cyclic-di-GMP binding"/>
    <property type="evidence" value="ECO:0007669"/>
    <property type="project" value="InterPro"/>
</dbReference>
<feature type="domain" description="PilZ" evidence="2">
    <location>
        <begin position="43"/>
        <end position="123"/>
    </location>
</feature>
<dbReference type="Gene3D" id="1.25.10.10">
    <property type="entry name" value="Leucine-rich Repeat Variant"/>
    <property type="match status" value="1"/>
</dbReference>